<dbReference type="EMBL" id="BMAU01021337">
    <property type="protein sequence ID" value="GFY16132.1"/>
    <property type="molecule type" value="Genomic_DNA"/>
</dbReference>
<dbReference type="AlphaFoldDB" id="A0A8X6VF20"/>
<name>A0A8X6VF20_TRICX</name>
<keyword evidence="2" id="KW-1185">Reference proteome</keyword>
<reference evidence="1" key="1">
    <citation type="submission" date="2020-08" db="EMBL/GenBank/DDBJ databases">
        <title>Multicomponent nature underlies the extraordinary mechanical properties of spider dragline silk.</title>
        <authorList>
            <person name="Kono N."/>
            <person name="Nakamura H."/>
            <person name="Mori M."/>
            <person name="Yoshida Y."/>
            <person name="Ohtoshi R."/>
            <person name="Malay A.D."/>
            <person name="Moran D.A.P."/>
            <person name="Tomita M."/>
            <person name="Numata K."/>
            <person name="Arakawa K."/>
        </authorList>
    </citation>
    <scope>NUCLEOTIDE SEQUENCE</scope>
</reference>
<evidence type="ECO:0000313" key="1">
    <source>
        <dbReference type="EMBL" id="GFY16132.1"/>
    </source>
</evidence>
<dbReference type="Proteomes" id="UP000887159">
    <property type="component" value="Unassembled WGS sequence"/>
</dbReference>
<comment type="caution">
    <text evidence="1">The sequence shown here is derived from an EMBL/GenBank/DDBJ whole genome shotgun (WGS) entry which is preliminary data.</text>
</comment>
<sequence length="249" mass="28591">MDGNQIQFILSHDPVTAPFFRGVYASDTIPILKKKSTIVVNLDASSQPGSHWLAFYHENNCIEFFDSYGYPPEYYGEGFRDFVSKFFTVSWNCIPFQSPTSNEMRGIEFYEGLPPDINSLSNALIVIDDLMSELSGDSKLTKLFTKGSHHRNLSVIFVVQNVFFKGIRDISLNAHYMFLFKNPRDKSQVMNIGKQLYPGKSKFFREVYEDATSKPFSYLLIDLKPDTSDSMRLRSGLFPGDTFFVYHPR</sequence>
<protein>
    <submittedName>
        <fullName evidence="1">Uncharacterized protein</fullName>
    </submittedName>
</protein>
<proteinExistence type="predicted"/>
<dbReference type="Gene3D" id="3.40.395.10">
    <property type="entry name" value="Adenoviral Proteinase, Chain A"/>
    <property type="match status" value="1"/>
</dbReference>
<evidence type="ECO:0000313" key="2">
    <source>
        <dbReference type="Proteomes" id="UP000887159"/>
    </source>
</evidence>
<organism evidence="1 2">
    <name type="scientific">Trichonephila clavipes</name>
    <name type="common">Golden silk orbweaver</name>
    <name type="synonym">Nephila clavipes</name>
    <dbReference type="NCBI Taxonomy" id="2585209"/>
    <lineage>
        <taxon>Eukaryota</taxon>
        <taxon>Metazoa</taxon>
        <taxon>Ecdysozoa</taxon>
        <taxon>Arthropoda</taxon>
        <taxon>Chelicerata</taxon>
        <taxon>Arachnida</taxon>
        <taxon>Araneae</taxon>
        <taxon>Araneomorphae</taxon>
        <taxon>Entelegynae</taxon>
        <taxon>Araneoidea</taxon>
        <taxon>Nephilidae</taxon>
        <taxon>Trichonephila</taxon>
    </lineage>
</organism>
<gene>
    <name evidence="1" type="primary">AVEN_107387_1</name>
    <name evidence="1" type="ORF">TNCV_3531351</name>
</gene>
<accession>A0A8X6VF20</accession>